<dbReference type="PANTHER" id="PTHR30506">
    <property type="entry name" value="INNER MEMBRANE PROTEIN"/>
    <property type="match status" value="1"/>
</dbReference>
<dbReference type="HOGENOM" id="CLU_064906_0_1_11"/>
<protein>
    <recommendedName>
        <fullName evidence="8">Glycine transporter domain-containing protein</fullName>
    </recommendedName>
</protein>
<dbReference type="Pfam" id="PF03458">
    <property type="entry name" value="Gly_transporter"/>
    <property type="match status" value="2"/>
</dbReference>
<dbReference type="InParanoid" id="C8XBH7"/>
<evidence type="ECO:0000256" key="4">
    <source>
        <dbReference type="ARBA" id="ARBA00022692"/>
    </source>
</evidence>
<feature type="transmembrane region" description="Helical" evidence="7">
    <location>
        <begin position="35"/>
        <end position="56"/>
    </location>
</feature>
<evidence type="ECO:0000313" key="9">
    <source>
        <dbReference type="EMBL" id="ACV77439.1"/>
    </source>
</evidence>
<name>C8XBH7_NAKMY</name>
<dbReference type="OrthoDB" id="9791874at2"/>
<feature type="transmembrane region" description="Helical" evidence="7">
    <location>
        <begin position="176"/>
        <end position="193"/>
    </location>
</feature>
<dbReference type="eggNOG" id="COG2860">
    <property type="taxonomic scope" value="Bacteria"/>
</dbReference>
<dbReference type="PANTHER" id="PTHR30506:SF3">
    <property type="entry name" value="UPF0126 INNER MEMBRANE PROTEIN YADS-RELATED"/>
    <property type="match status" value="1"/>
</dbReference>
<feature type="transmembrane region" description="Helical" evidence="7">
    <location>
        <begin position="150"/>
        <end position="170"/>
    </location>
</feature>
<keyword evidence="4 7" id="KW-0812">Transmembrane</keyword>
<evidence type="ECO:0000256" key="5">
    <source>
        <dbReference type="ARBA" id="ARBA00022989"/>
    </source>
</evidence>
<proteinExistence type="inferred from homology"/>
<feature type="transmembrane region" description="Helical" evidence="7">
    <location>
        <begin position="121"/>
        <end position="138"/>
    </location>
</feature>
<reference evidence="10" key="1">
    <citation type="submission" date="2009-09" db="EMBL/GenBank/DDBJ databases">
        <title>The complete genome of Nakamurella multipartita DSM 44233.</title>
        <authorList>
            <consortium name="US DOE Joint Genome Institute (JGI-PGF)"/>
            <person name="Lucas S."/>
            <person name="Copeland A."/>
            <person name="Lapidus A."/>
            <person name="Glavina del Rio T."/>
            <person name="Dalin E."/>
            <person name="Tice H."/>
            <person name="Bruce D."/>
            <person name="Goodwin L."/>
            <person name="Pitluck S."/>
            <person name="Kyrpides N."/>
            <person name="Mavromatis K."/>
            <person name="Ivanova N."/>
            <person name="Ovchinnikova G."/>
            <person name="Sims D."/>
            <person name="Meincke L."/>
            <person name="Brettin T."/>
            <person name="Detter J.C."/>
            <person name="Han C."/>
            <person name="Larimer F."/>
            <person name="Land M."/>
            <person name="Hauser L."/>
            <person name="Markowitz V."/>
            <person name="Cheng J.-F."/>
            <person name="Hugenholtz P."/>
            <person name="Woyke T."/>
            <person name="Wu D."/>
            <person name="Klenk H.-P."/>
            <person name="Eisen J.A."/>
        </authorList>
    </citation>
    <scope>NUCLEOTIDE SEQUENCE [LARGE SCALE GENOMIC DNA]</scope>
    <source>
        <strain evidence="10">ATCC 700099 / DSM 44233 / CIP 104796 / JCM 9543 / NBRC 105858 / Y-104</strain>
    </source>
</reference>
<keyword evidence="5 7" id="KW-1133">Transmembrane helix</keyword>
<accession>C8XBH7</accession>
<keyword evidence="10" id="KW-1185">Reference proteome</keyword>
<sequence>MNDAAMHVLRVTDLSGVLANALLGGVLARARGFDLVGFAVLAVVSGLGGGIIRDILLQKGTPVALVDHTYVLTALVGAAVAFLVPIRGRAWERSFPVLDALALGCWAAAGAQKALSLGLEWPAAIALGAITAAGGGVVRDVLLRQVPAVFGGNTLYVTPALLAAGTMVLFHAAGQVTAGLLVATGVGAGLTLLSHHQGWRLPAPPAWSGPVRLGRPRPAGTARDEG</sequence>
<keyword evidence="6 7" id="KW-0472">Membrane</keyword>
<dbReference type="AlphaFoldDB" id="C8XBH7"/>
<dbReference type="KEGG" id="nml:Namu_1030"/>
<dbReference type="GO" id="GO:0005886">
    <property type="term" value="C:plasma membrane"/>
    <property type="evidence" value="ECO:0007669"/>
    <property type="project" value="UniProtKB-SubCell"/>
</dbReference>
<feature type="transmembrane region" description="Helical" evidence="7">
    <location>
        <begin position="68"/>
        <end position="86"/>
    </location>
</feature>
<dbReference type="EMBL" id="CP001737">
    <property type="protein sequence ID" value="ACV77439.1"/>
    <property type="molecule type" value="Genomic_DNA"/>
</dbReference>
<evidence type="ECO:0000256" key="2">
    <source>
        <dbReference type="ARBA" id="ARBA00008193"/>
    </source>
</evidence>
<organism evidence="9 10">
    <name type="scientific">Nakamurella multipartita (strain ATCC 700099 / DSM 44233 / CIP 104796 / JCM 9543 / NBRC 105858 / Y-104)</name>
    <name type="common">Microsphaera multipartita</name>
    <dbReference type="NCBI Taxonomy" id="479431"/>
    <lineage>
        <taxon>Bacteria</taxon>
        <taxon>Bacillati</taxon>
        <taxon>Actinomycetota</taxon>
        <taxon>Actinomycetes</taxon>
        <taxon>Nakamurellales</taxon>
        <taxon>Nakamurellaceae</taxon>
        <taxon>Nakamurella</taxon>
    </lineage>
</organism>
<keyword evidence="3" id="KW-1003">Cell membrane</keyword>
<comment type="subcellular location">
    <subcellularLocation>
        <location evidence="1">Cell membrane</location>
        <topology evidence="1">Multi-pass membrane protein</topology>
    </subcellularLocation>
</comment>
<evidence type="ECO:0000259" key="8">
    <source>
        <dbReference type="Pfam" id="PF03458"/>
    </source>
</evidence>
<evidence type="ECO:0000256" key="1">
    <source>
        <dbReference type="ARBA" id="ARBA00004651"/>
    </source>
</evidence>
<evidence type="ECO:0000256" key="7">
    <source>
        <dbReference type="SAM" id="Phobius"/>
    </source>
</evidence>
<dbReference type="STRING" id="479431.Namu_1030"/>
<dbReference type="RefSeq" id="WP_015746353.1">
    <property type="nucleotide sequence ID" value="NC_013235.1"/>
</dbReference>
<evidence type="ECO:0000313" key="10">
    <source>
        <dbReference type="Proteomes" id="UP000002218"/>
    </source>
</evidence>
<feature type="domain" description="Glycine transporter" evidence="8">
    <location>
        <begin position="11"/>
        <end position="84"/>
    </location>
</feature>
<gene>
    <name evidence="9" type="ordered locus">Namu_1030</name>
</gene>
<comment type="similarity">
    <text evidence="2">Belongs to the UPF0126 family.</text>
</comment>
<dbReference type="InterPro" id="IPR005115">
    <property type="entry name" value="Gly_transporter"/>
</dbReference>
<evidence type="ECO:0000256" key="3">
    <source>
        <dbReference type="ARBA" id="ARBA00022475"/>
    </source>
</evidence>
<dbReference type="Proteomes" id="UP000002218">
    <property type="component" value="Chromosome"/>
</dbReference>
<feature type="domain" description="Glycine transporter" evidence="8">
    <location>
        <begin position="97"/>
        <end position="171"/>
    </location>
</feature>
<evidence type="ECO:0000256" key="6">
    <source>
        <dbReference type="ARBA" id="ARBA00023136"/>
    </source>
</evidence>
<reference evidence="9 10" key="2">
    <citation type="journal article" date="2010" name="Stand. Genomic Sci.">
        <title>Complete genome sequence of Nakamurella multipartita type strain (Y-104).</title>
        <authorList>
            <person name="Tice H."/>
            <person name="Mayilraj S."/>
            <person name="Sims D."/>
            <person name="Lapidus A."/>
            <person name="Nolan M."/>
            <person name="Lucas S."/>
            <person name="Glavina Del Rio T."/>
            <person name="Copeland A."/>
            <person name="Cheng J.F."/>
            <person name="Meincke L."/>
            <person name="Bruce D."/>
            <person name="Goodwin L."/>
            <person name="Pitluck S."/>
            <person name="Ivanova N."/>
            <person name="Mavromatis K."/>
            <person name="Ovchinnikova G."/>
            <person name="Pati A."/>
            <person name="Chen A."/>
            <person name="Palaniappan K."/>
            <person name="Land M."/>
            <person name="Hauser L."/>
            <person name="Chang Y.J."/>
            <person name="Jeffries C.D."/>
            <person name="Detter J.C."/>
            <person name="Brettin T."/>
            <person name="Rohde M."/>
            <person name="Goker M."/>
            <person name="Bristow J."/>
            <person name="Eisen J.A."/>
            <person name="Markowitz V."/>
            <person name="Hugenholtz P."/>
            <person name="Kyrpides N.C."/>
            <person name="Klenk H.P."/>
            <person name="Chen F."/>
        </authorList>
    </citation>
    <scope>NUCLEOTIDE SEQUENCE [LARGE SCALE GENOMIC DNA]</scope>
    <source>
        <strain evidence="10">ATCC 700099 / DSM 44233 / CIP 104796 / JCM 9543 / NBRC 105858 / Y-104</strain>
    </source>
</reference>